<dbReference type="GO" id="GO:0019592">
    <property type="term" value="P:mannitol catabolic process"/>
    <property type="evidence" value="ECO:0007669"/>
    <property type="project" value="TreeGrafter"/>
</dbReference>
<protein>
    <recommendedName>
        <fullName evidence="3 7">Mannitol-1-phosphate 5-dehydrogenase</fullName>
        <ecNumber evidence="2 7">1.1.1.17</ecNumber>
    </recommendedName>
</protein>
<dbReference type="InterPro" id="IPR013118">
    <property type="entry name" value="Mannitol_DH_C"/>
</dbReference>
<feature type="domain" description="Mannitol dehydrogenase C-terminal" evidence="9">
    <location>
        <begin position="204"/>
        <end position="380"/>
    </location>
</feature>
<dbReference type="SUPFAM" id="SSF51735">
    <property type="entry name" value="NAD(P)-binding Rossmann-fold domains"/>
    <property type="match status" value="1"/>
</dbReference>
<evidence type="ECO:0000313" key="11">
    <source>
        <dbReference type="Proteomes" id="UP000214975"/>
    </source>
</evidence>
<evidence type="ECO:0000313" key="10">
    <source>
        <dbReference type="EMBL" id="AST56528.1"/>
    </source>
</evidence>
<dbReference type="Proteomes" id="UP000214975">
    <property type="component" value="Chromosome"/>
</dbReference>
<dbReference type="RefSeq" id="WP_094396761.1">
    <property type="nucleotide sequence ID" value="NZ_CP016893.1"/>
</dbReference>
<accession>A0A223HVP4</accession>
<dbReference type="NCBIfam" id="NF002652">
    <property type="entry name" value="PRK02318.2-5"/>
    <property type="match status" value="1"/>
</dbReference>
<dbReference type="Gene3D" id="3.40.50.720">
    <property type="entry name" value="NAD(P)-binding Rossmann-like Domain"/>
    <property type="match status" value="1"/>
</dbReference>
<dbReference type="NCBIfam" id="NF002653">
    <property type="entry name" value="PRK02318.2-6"/>
    <property type="match status" value="1"/>
</dbReference>
<comment type="catalytic activity">
    <reaction evidence="6 7">
        <text>D-mannitol 1-phosphate + NAD(+) = beta-D-fructose 6-phosphate + NADH + H(+)</text>
        <dbReference type="Rhea" id="RHEA:19661"/>
        <dbReference type="ChEBI" id="CHEBI:15378"/>
        <dbReference type="ChEBI" id="CHEBI:57540"/>
        <dbReference type="ChEBI" id="CHEBI:57634"/>
        <dbReference type="ChEBI" id="CHEBI:57945"/>
        <dbReference type="ChEBI" id="CHEBI:61381"/>
        <dbReference type="EC" id="1.1.1.17"/>
    </reaction>
</comment>
<proteinExistence type="inferred from homology"/>
<evidence type="ECO:0000256" key="7">
    <source>
        <dbReference type="HAMAP-Rule" id="MF_00196"/>
    </source>
</evidence>
<dbReference type="InterPro" id="IPR000669">
    <property type="entry name" value="Mannitol_DH"/>
</dbReference>
<dbReference type="Pfam" id="PF08125">
    <property type="entry name" value="Mannitol_dh_C"/>
    <property type="match status" value="1"/>
</dbReference>
<keyword evidence="5 7" id="KW-0520">NAD</keyword>
<dbReference type="SUPFAM" id="SSF48179">
    <property type="entry name" value="6-phosphogluconate dehydrogenase C-terminal domain-like"/>
    <property type="match status" value="1"/>
</dbReference>
<dbReference type="InterPro" id="IPR013328">
    <property type="entry name" value="6PGD_dom2"/>
</dbReference>
<evidence type="ECO:0000256" key="1">
    <source>
        <dbReference type="ARBA" id="ARBA00006541"/>
    </source>
</evidence>
<name>A0A223HVP4_THETR</name>
<dbReference type="EC" id="1.1.1.17" evidence="2 7"/>
<evidence type="ECO:0000256" key="3">
    <source>
        <dbReference type="ARBA" id="ARBA00016219"/>
    </source>
</evidence>
<comment type="similarity">
    <text evidence="1 7">Belongs to the mannitol dehydrogenase family.</text>
</comment>
<evidence type="ECO:0000259" key="8">
    <source>
        <dbReference type="Pfam" id="PF01232"/>
    </source>
</evidence>
<dbReference type="EMBL" id="CP016893">
    <property type="protein sequence ID" value="AST56528.1"/>
    <property type="molecule type" value="Genomic_DNA"/>
</dbReference>
<dbReference type="InterPro" id="IPR036291">
    <property type="entry name" value="NAD(P)-bd_dom_sf"/>
</dbReference>
<feature type="binding site" evidence="7">
    <location>
        <begin position="4"/>
        <end position="15"/>
    </location>
    <ligand>
        <name>NAD(+)</name>
        <dbReference type="ChEBI" id="CHEBI:57540"/>
    </ligand>
</feature>
<dbReference type="PANTHER" id="PTHR30524">
    <property type="entry name" value="MANNITOL-1-PHOSPHATE 5-DEHYDROGENASE"/>
    <property type="match status" value="1"/>
</dbReference>
<dbReference type="PROSITE" id="PS00974">
    <property type="entry name" value="MANNITOL_DHGENASE"/>
    <property type="match status" value="1"/>
</dbReference>
<reference evidence="10 11" key="1">
    <citation type="submission" date="2016-08" db="EMBL/GenBank/DDBJ databases">
        <title>A novel genetic cassette of butanologenic Thermoanaerobacterium thermosaccharolyticum that directly convert cellulose to butanol.</title>
        <authorList>
            <person name="Li T."/>
            <person name="He J."/>
        </authorList>
    </citation>
    <scope>NUCLEOTIDE SEQUENCE [LARGE SCALE GENOMIC DNA]</scope>
    <source>
        <strain evidence="10 11">TG57</strain>
    </source>
</reference>
<keyword evidence="4 7" id="KW-0560">Oxidoreductase</keyword>
<dbReference type="PANTHER" id="PTHR30524:SF0">
    <property type="entry name" value="ALTRONATE OXIDOREDUCTASE-RELATED"/>
    <property type="match status" value="1"/>
</dbReference>
<dbReference type="AlphaFoldDB" id="A0A223HVP4"/>
<sequence length="387" mass="43738">MKKAVHFGAGNIGRGFIGSLLYKSDYDIYFVDIFKELVDNINKYQSYNIFILGSDIKKEVVSGVKAIHIDDEENLLKAIEDADVITTSVGVNNLPGIGEKLAYYLDKRLDKTDKPLNIMACENALFATNILKDSIYKNSNDNLKKYLDEKVGFPNTAVDRIVPNVDIEKETPIDVAVEEFFEWDIEKNAVVGELNIKGCELVDDLEPYIERKLFLLNGSHATTAYLGYLKGYKYIHEAIEDAFINKIVRNLQLEASFGLNFKHKIEMEKLKEYSDKVIERFRNPYLKDEVVRVGRDPVRKLSNGDRLVSPAKLCLEAGMMPVNIVYGIAAGFAFDYKDDPKALEIQESIKAIGIEETVKKVTGLESESSLLNNIVKKYYELKDGGIN</sequence>
<dbReference type="InterPro" id="IPR008927">
    <property type="entry name" value="6-PGluconate_DH-like_C_sf"/>
</dbReference>
<dbReference type="InterPro" id="IPR023028">
    <property type="entry name" value="Mannitol_1_phos_5_DH"/>
</dbReference>
<evidence type="ECO:0000256" key="4">
    <source>
        <dbReference type="ARBA" id="ARBA00023002"/>
    </source>
</evidence>
<dbReference type="InterPro" id="IPR023027">
    <property type="entry name" value="Mannitol_DH_CS"/>
</dbReference>
<evidence type="ECO:0000259" key="9">
    <source>
        <dbReference type="Pfam" id="PF08125"/>
    </source>
</evidence>
<dbReference type="Gene3D" id="1.10.1040.10">
    <property type="entry name" value="N-(1-d-carboxylethyl)-l-norvaline Dehydrogenase, domain 2"/>
    <property type="match status" value="1"/>
</dbReference>
<organism evidence="10 11">
    <name type="scientific">Thermoanaerobacterium thermosaccharolyticum</name>
    <name type="common">Clostridium thermosaccharolyticum</name>
    <dbReference type="NCBI Taxonomy" id="1517"/>
    <lineage>
        <taxon>Bacteria</taxon>
        <taxon>Bacillati</taxon>
        <taxon>Bacillota</taxon>
        <taxon>Clostridia</taxon>
        <taxon>Thermoanaerobacterales</taxon>
        <taxon>Thermoanaerobacteraceae</taxon>
        <taxon>Thermoanaerobacterium</taxon>
    </lineage>
</organism>
<evidence type="ECO:0000256" key="2">
    <source>
        <dbReference type="ARBA" id="ARBA00012939"/>
    </source>
</evidence>
<dbReference type="HAMAP" id="MF_00196">
    <property type="entry name" value="Mannitol_dehydrog"/>
    <property type="match status" value="1"/>
</dbReference>
<feature type="domain" description="Mannitol dehydrogenase N-terminal" evidence="8">
    <location>
        <begin position="3"/>
        <end position="197"/>
    </location>
</feature>
<evidence type="ECO:0000256" key="5">
    <source>
        <dbReference type="ARBA" id="ARBA00023027"/>
    </source>
</evidence>
<dbReference type="Pfam" id="PF01232">
    <property type="entry name" value="Mannitol_dh"/>
    <property type="match status" value="1"/>
</dbReference>
<evidence type="ECO:0000256" key="6">
    <source>
        <dbReference type="ARBA" id="ARBA00048615"/>
    </source>
</evidence>
<dbReference type="PRINTS" id="PR00084">
    <property type="entry name" value="MTLDHDRGNASE"/>
</dbReference>
<gene>
    <name evidence="7" type="primary">mtlD</name>
    <name evidence="10" type="ORF">Thert_00307</name>
</gene>
<dbReference type="GO" id="GO:0008926">
    <property type="term" value="F:mannitol-1-phosphate 5-dehydrogenase activity"/>
    <property type="evidence" value="ECO:0007669"/>
    <property type="project" value="UniProtKB-UniRule"/>
</dbReference>
<dbReference type="InterPro" id="IPR013131">
    <property type="entry name" value="Mannitol_DH_N"/>
</dbReference>
<dbReference type="GO" id="GO:0005829">
    <property type="term" value="C:cytosol"/>
    <property type="evidence" value="ECO:0007669"/>
    <property type="project" value="TreeGrafter"/>
</dbReference>